<protein>
    <submittedName>
        <fullName evidence="1">Uncharacterized protein</fullName>
    </submittedName>
</protein>
<reference evidence="1 2" key="1">
    <citation type="submission" date="2018-05" db="EMBL/GenBank/DDBJ databases">
        <title>Animal gut microbial communities from fecal samples from Wisconsin, USA.</title>
        <authorList>
            <person name="Neumann A."/>
        </authorList>
    </citation>
    <scope>NUCLEOTIDE SEQUENCE [LARGE SCALE GENOMIC DNA]</scope>
    <source>
        <strain evidence="1 2">UWS4</strain>
    </source>
</reference>
<name>A0ABX5LJF3_9BACT</name>
<accession>A0ABX5LJF3</accession>
<evidence type="ECO:0000313" key="2">
    <source>
        <dbReference type="Proteomes" id="UP000245523"/>
    </source>
</evidence>
<keyword evidence="2" id="KW-1185">Reference proteome</keyword>
<proteinExistence type="predicted"/>
<dbReference type="EMBL" id="QGHD01000023">
    <property type="protein sequence ID" value="PWK94121.1"/>
    <property type="molecule type" value="Genomic_DNA"/>
</dbReference>
<evidence type="ECO:0000313" key="1">
    <source>
        <dbReference type="EMBL" id="PWK94121.1"/>
    </source>
</evidence>
<organism evidence="1 2">
    <name type="scientific">Hallerella porci</name>
    <dbReference type="NCBI Taxonomy" id="1945871"/>
    <lineage>
        <taxon>Bacteria</taxon>
        <taxon>Pseudomonadati</taxon>
        <taxon>Fibrobacterota</taxon>
        <taxon>Fibrobacteria</taxon>
        <taxon>Fibrobacterales</taxon>
        <taxon>Fibrobacteraceae</taxon>
        <taxon>Hallerella</taxon>
    </lineage>
</organism>
<dbReference type="Proteomes" id="UP000245523">
    <property type="component" value="Unassembled WGS sequence"/>
</dbReference>
<comment type="caution">
    <text evidence="1">The sequence shown here is derived from an EMBL/GenBank/DDBJ whole genome shotgun (WGS) entry which is preliminary data.</text>
</comment>
<sequence>MDRVACDNAYRDLVNQINAKIMLEGTAAYENFVNFANTHIMQYKMNVLTKRKTKTAAVNEVIDSLEM</sequence>
<dbReference type="RefSeq" id="WP_109587633.1">
    <property type="nucleotide sequence ID" value="NZ_QGHD01000023.1"/>
</dbReference>
<gene>
    <name evidence="1" type="ORF">B0H50_1232</name>
</gene>